<dbReference type="AlphaFoldDB" id="H1Q102"/>
<name>H1Q102_9BACT</name>
<evidence type="ECO:0000313" key="2">
    <source>
        <dbReference type="Proteomes" id="UP000016023"/>
    </source>
</evidence>
<keyword evidence="2" id="KW-1185">Reference proteome</keyword>
<organism evidence="1 2">
    <name type="scientific">Prevotella micans F0438</name>
    <dbReference type="NCBI Taxonomy" id="883158"/>
    <lineage>
        <taxon>Bacteria</taxon>
        <taxon>Pseudomonadati</taxon>
        <taxon>Bacteroidota</taxon>
        <taxon>Bacteroidia</taxon>
        <taxon>Bacteroidales</taxon>
        <taxon>Prevotellaceae</taxon>
        <taxon>Prevotella</taxon>
    </lineage>
</organism>
<dbReference type="PATRIC" id="fig|883158.3.peg.603"/>
<protein>
    <submittedName>
        <fullName evidence="1">Uncharacterized protein</fullName>
    </submittedName>
</protein>
<dbReference type="EMBL" id="AGWK01000018">
    <property type="protein sequence ID" value="EHO72830.1"/>
    <property type="molecule type" value="Genomic_DNA"/>
</dbReference>
<dbReference type="Proteomes" id="UP000016023">
    <property type="component" value="Unassembled WGS sequence"/>
</dbReference>
<proteinExistence type="predicted"/>
<dbReference type="RefSeq" id="WP_006951643.1">
    <property type="nucleotide sequence ID" value="NZ_JH594521.1"/>
</dbReference>
<evidence type="ECO:0000313" key="1">
    <source>
        <dbReference type="EMBL" id="EHO72830.1"/>
    </source>
</evidence>
<reference evidence="1 2" key="1">
    <citation type="submission" date="2011-12" db="EMBL/GenBank/DDBJ databases">
        <title>The Genome Sequence of Prevotella micans F0438.</title>
        <authorList>
            <consortium name="The Broad Institute Genome Sequencing Platform"/>
            <person name="Earl A."/>
            <person name="Ward D."/>
            <person name="Feldgarden M."/>
            <person name="Gevers D."/>
            <person name="Izard J."/>
            <person name="Baranova O.V."/>
            <person name="Blanton J.M."/>
            <person name="Wade W.G."/>
            <person name="Dewhirst F.E."/>
            <person name="Young S.K."/>
            <person name="Zeng Q."/>
            <person name="Gargeya S."/>
            <person name="Fitzgerald M."/>
            <person name="Haas B."/>
            <person name="Abouelleil A."/>
            <person name="Alvarado L."/>
            <person name="Arachchi H.M."/>
            <person name="Berlin A."/>
            <person name="Chapman S.B."/>
            <person name="Gearin G."/>
            <person name="Goldberg J."/>
            <person name="Griggs A."/>
            <person name="Gujja S."/>
            <person name="Hansen M."/>
            <person name="Heiman D."/>
            <person name="Howarth C."/>
            <person name="Larimer J."/>
            <person name="Lui A."/>
            <person name="MacDonald P.J.P."/>
            <person name="McCowen C."/>
            <person name="Montmayeur A."/>
            <person name="Murphy C."/>
            <person name="Neiman D."/>
            <person name="Pearson M."/>
            <person name="Priest M."/>
            <person name="Roberts A."/>
            <person name="Saif S."/>
            <person name="Shea T."/>
            <person name="Sisk P."/>
            <person name="Stolte C."/>
            <person name="Sykes S."/>
            <person name="Wortman J."/>
            <person name="Nusbaum C."/>
            <person name="Birren B."/>
        </authorList>
    </citation>
    <scope>NUCLEOTIDE SEQUENCE [LARGE SCALE GENOMIC DNA]</scope>
    <source>
        <strain evidence="1 2">F0438</strain>
    </source>
</reference>
<accession>H1Q102</accession>
<dbReference type="STRING" id="883158.HMPREF9140_00590"/>
<dbReference type="HOGENOM" id="CLU_2191766_0_0_10"/>
<comment type="caution">
    <text evidence="1">The sequence shown here is derived from an EMBL/GenBank/DDBJ whole genome shotgun (WGS) entry which is preliminary data.</text>
</comment>
<dbReference type="eggNOG" id="ENOG50331YF">
    <property type="taxonomic scope" value="Bacteria"/>
</dbReference>
<sequence length="99" mass="11360">MYKIQANQKGTRTIEVSPQHLATIEKYSLLSNLVDSNGIIDEDILLKLKLNIRSMLETEVGADKELLNLCLDIIYHPNMKALGLQNLVSLYNDWHKTHR</sequence>
<gene>
    <name evidence="1" type="ORF">HMPREF9140_00590</name>
</gene>